<dbReference type="PANTHER" id="PTHR23088">
    <property type="entry name" value="NITRILASE-RELATED"/>
    <property type="match status" value="1"/>
</dbReference>
<dbReference type="Pfam" id="PF00795">
    <property type="entry name" value="CN_hydrolase"/>
    <property type="match status" value="1"/>
</dbReference>
<dbReference type="EC" id="3.5.5.1" evidence="3"/>
<dbReference type="STRING" id="56804.BAE46_04700"/>
<protein>
    <submittedName>
        <fullName evidence="3">Nitrilase</fullName>
        <ecNumber evidence="3">3.5.5.1</ecNumber>
    </submittedName>
</protein>
<evidence type="ECO:0000313" key="4">
    <source>
        <dbReference type="Proteomes" id="UP000053586"/>
    </source>
</evidence>
<sequence>MTTLISVQINGEANVANNLDKVEALVKQACEKADKNNDSQHKLVVLPECFSVFGISGLRMLEHAETQGSGYIQTKLSELAKQLQCYIVAGTTPIIDADITRDPYKYYAASLAYSPSGKCIARYNKIHLFDVEVEDETKSYKESRYTLAGEHLSLFKTPFAEVAQSICYDLRFPDMFSAYCRYTLTQKAPDIIVVPSAFTHKTGSAHWHALLKARSIENQCYIVAPNQVGTHADKRQTFGNSCIYSPWGECLDIIEHGEGFAMATYNKVVVESVRRKMPVQSHKQRSYKVKR</sequence>
<dbReference type="GO" id="GO:0016811">
    <property type="term" value="F:hydrolase activity, acting on carbon-nitrogen (but not peptide) bonds, in linear amides"/>
    <property type="evidence" value="ECO:0007669"/>
    <property type="project" value="InterPro"/>
</dbReference>
<keyword evidence="1 3" id="KW-0378">Hydrolase</keyword>
<evidence type="ECO:0000313" key="3">
    <source>
        <dbReference type="EMBL" id="GAB56689.1"/>
    </source>
</evidence>
<name>H5TEG2_9ALTE</name>
<gene>
    <name evidence="3" type="ORF">GPUN_2574</name>
</gene>
<dbReference type="InterPro" id="IPR036526">
    <property type="entry name" value="C-N_Hydrolase_sf"/>
</dbReference>
<evidence type="ECO:0000256" key="1">
    <source>
        <dbReference type="ARBA" id="ARBA00022801"/>
    </source>
</evidence>
<proteinExistence type="predicted"/>
<dbReference type="CDD" id="cd07572">
    <property type="entry name" value="nit"/>
    <property type="match status" value="1"/>
</dbReference>
<dbReference type="Gene3D" id="3.60.110.10">
    <property type="entry name" value="Carbon-nitrogen hydrolase"/>
    <property type="match status" value="1"/>
</dbReference>
<dbReference type="PROSITE" id="PS50263">
    <property type="entry name" value="CN_HYDROLASE"/>
    <property type="match status" value="1"/>
</dbReference>
<dbReference type="OrthoDB" id="9811121at2"/>
<dbReference type="PANTHER" id="PTHR23088:SF27">
    <property type="entry name" value="DEAMINATED GLUTATHIONE AMIDASE"/>
    <property type="match status" value="1"/>
</dbReference>
<comment type="caution">
    <text evidence="3">The sequence shown here is derived from an EMBL/GenBank/DDBJ whole genome shotgun (WGS) entry which is preliminary data.</text>
</comment>
<dbReference type="InterPro" id="IPR045254">
    <property type="entry name" value="Nit1/2_C-N_Hydrolase"/>
</dbReference>
<reference evidence="3 4" key="2">
    <citation type="journal article" date="2017" name="Antonie Van Leeuwenhoek">
        <title>Rhizobium rhizosphaerae sp. nov., a novel species isolated from rice rhizosphere.</title>
        <authorList>
            <person name="Zhao J.J."/>
            <person name="Zhang J."/>
            <person name="Zhang R.J."/>
            <person name="Zhang C.W."/>
            <person name="Yin H.Q."/>
            <person name="Zhang X.X."/>
        </authorList>
    </citation>
    <scope>NUCLEOTIDE SEQUENCE [LARGE SCALE GENOMIC DNA]</scope>
    <source>
        <strain evidence="3 4">ACAM 611</strain>
    </source>
</reference>
<keyword evidence="4" id="KW-1185">Reference proteome</keyword>
<dbReference type="SUPFAM" id="SSF56317">
    <property type="entry name" value="Carbon-nitrogen hydrolase"/>
    <property type="match status" value="1"/>
</dbReference>
<evidence type="ECO:0000259" key="2">
    <source>
        <dbReference type="PROSITE" id="PS50263"/>
    </source>
</evidence>
<dbReference type="InterPro" id="IPR003010">
    <property type="entry name" value="C-N_Hydrolase"/>
</dbReference>
<dbReference type="EMBL" id="BAET01000031">
    <property type="protein sequence ID" value="GAB56689.1"/>
    <property type="molecule type" value="Genomic_DNA"/>
</dbReference>
<reference evidence="3 4" key="1">
    <citation type="journal article" date="2012" name="J. Bacteriol.">
        <title>Genome sequence of proteorhodopsin-containing sea ice bacterium Glaciecola punicea ACAM 611T.</title>
        <authorList>
            <person name="Qin Q.-L."/>
            <person name="Xie B.-B."/>
            <person name="Shu Y.-L."/>
            <person name="Rong J.-C."/>
            <person name="Zhao D.-L."/>
            <person name="Zhang X.-Y."/>
            <person name="Chen X.-L."/>
            <person name="Zhou B.-C."/>
            <person name="Zhanga Y.-Z."/>
        </authorList>
    </citation>
    <scope>NUCLEOTIDE SEQUENCE [LARGE SCALE GENOMIC DNA]</scope>
    <source>
        <strain evidence="3 4">ACAM 611</strain>
    </source>
</reference>
<organism evidence="3 4">
    <name type="scientific">Glaciecola punicea ACAM 611</name>
    <dbReference type="NCBI Taxonomy" id="1121923"/>
    <lineage>
        <taxon>Bacteria</taxon>
        <taxon>Pseudomonadati</taxon>
        <taxon>Pseudomonadota</taxon>
        <taxon>Gammaproteobacteria</taxon>
        <taxon>Alteromonadales</taxon>
        <taxon>Alteromonadaceae</taxon>
        <taxon>Glaciecola</taxon>
    </lineage>
</organism>
<feature type="domain" description="CN hydrolase" evidence="2">
    <location>
        <begin position="1"/>
        <end position="267"/>
    </location>
</feature>
<dbReference type="RefSeq" id="WP_006007110.1">
    <property type="nucleotide sequence ID" value="NZ_BAET01000031.1"/>
</dbReference>
<dbReference type="GO" id="GO:0000257">
    <property type="term" value="F:nitrilase activity"/>
    <property type="evidence" value="ECO:0007669"/>
    <property type="project" value="UniProtKB-EC"/>
</dbReference>
<dbReference type="eggNOG" id="COG0388">
    <property type="taxonomic scope" value="Bacteria"/>
</dbReference>
<accession>H5TEG2</accession>
<dbReference type="Proteomes" id="UP000053586">
    <property type="component" value="Unassembled WGS sequence"/>
</dbReference>
<dbReference type="AlphaFoldDB" id="H5TEG2"/>